<accession>A0A0S8GFV1</accession>
<feature type="domain" description="Magnetosome protein MamS/MamX" evidence="3">
    <location>
        <begin position="145"/>
        <end position="201"/>
    </location>
</feature>
<name>A0A0S8GFV1_UNCW3</name>
<evidence type="ECO:0000259" key="3">
    <source>
        <dbReference type="Pfam" id="PF26390"/>
    </source>
</evidence>
<evidence type="ECO:0000256" key="1">
    <source>
        <dbReference type="SAM" id="MobiDB-lite"/>
    </source>
</evidence>
<evidence type="ECO:0000313" key="5">
    <source>
        <dbReference type="Proteomes" id="UP000051096"/>
    </source>
</evidence>
<feature type="signal peptide" evidence="2">
    <location>
        <begin position="1"/>
        <end position="20"/>
    </location>
</feature>
<dbReference type="Pfam" id="PF26390">
    <property type="entry name" value="MamS_MamX"/>
    <property type="match status" value="2"/>
</dbReference>
<sequence>MNKISAIFVLLPAAVLCLSAQEMEVTGEVVTVDEVAYDDGNMYVVQAQIRTRNQEMVYAELGPAWFMERDVEPDDKITVRGKYLETNRIRVREMICNSRRTAVRGNDYEPLWLRTRLRAERHIYDPRTEKAVSGRVTDLYVDENSGIMEAMVKAQNGELMRVRLGPEWFLRSRVRMGDELEVRGSAVKNNGEMMIMAREMRNLRMNREIALRNAQGFPDWSERRKHEEQQERRRGEEDGRRRKSDEGGGGRKR</sequence>
<keyword evidence="2" id="KW-0732">Signal</keyword>
<evidence type="ECO:0000256" key="2">
    <source>
        <dbReference type="SAM" id="SignalP"/>
    </source>
</evidence>
<proteinExistence type="predicted"/>
<evidence type="ECO:0000313" key="4">
    <source>
        <dbReference type="EMBL" id="KPK70700.1"/>
    </source>
</evidence>
<feature type="compositionally biased region" description="Basic and acidic residues" evidence="1">
    <location>
        <begin position="220"/>
        <end position="253"/>
    </location>
</feature>
<feature type="chain" id="PRO_5006646870" description="Magnetosome protein MamS/MamX domain-containing protein" evidence="2">
    <location>
        <begin position="21"/>
        <end position="253"/>
    </location>
</feature>
<dbReference type="AlphaFoldDB" id="A0A0S8GFV1"/>
<protein>
    <recommendedName>
        <fullName evidence="3">Magnetosome protein MamS/MamX domain-containing protein</fullName>
    </recommendedName>
</protein>
<gene>
    <name evidence="4" type="ORF">AMJ87_08495</name>
</gene>
<dbReference type="InterPro" id="IPR058837">
    <property type="entry name" value="MamS_MamX_dom"/>
</dbReference>
<reference evidence="4 5" key="1">
    <citation type="journal article" date="2015" name="Microbiome">
        <title>Genomic resolution of linkages in carbon, nitrogen, and sulfur cycling among widespread estuary sediment bacteria.</title>
        <authorList>
            <person name="Baker B.J."/>
            <person name="Lazar C.S."/>
            <person name="Teske A.P."/>
            <person name="Dick G.J."/>
        </authorList>
    </citation>
    <scope>NUCLEOTIDE SEQUENCE [LARGE SCALE GENOMIC DNA]</scope>
    <source>
        <strain evidence="4">SM23_60</strain>
    </source>
</reference>
<feature type="region of interest" description="Disordered" evidence="1">
    <location>
        <begin position="217"/>
        <end position="253"/>
    </location>
</feature>
<organism evidence="4 5">
    <name type="scientific">candidate division WOR_3 bacterium SM23_60</name>
    <dbReference type="NCBI Taxonomy" id="1703780"/>
    <lineage>
        <taxon>Bacteria</taxon>
        <taxon>Bacteria division WOR-3</taxon>
    </lineage>
</organism>
<feature type="domain" description="Magnetosome protein MamS/MamX" evidence="3">
    <location>
        <begin position="23"/>
        <end position="86"/>
    </location>
</feature>
<comment type="caution">
    <text evidence="4">The sequence shown here is derived from an EMBL/GenBank/DDBJ whole genome shotgun (WGS) entry which is preliminary data.</text>
</comment>
<dbReference type="Proteomes" id="UP000051096">
    <property type="component" value="Unassembled WGS sequence"/>
</dbReference>
<dbReference type="EMBL" id="LJUO01000083">
    <property type="protein sequence ID" value="KPK70700.1"/>
    <property type="molecule type" value="Genomic_DNA"/>
</dbReference>